<name>A0A1S4D2S9_TOBAC</name>
<dbReference type="RefSeq" id="XP_016507574.2">
    <property type="nucleotide sequence ID" value="XM_016652088.2"/>
</dbReference>
<dbReference type="Pfam" id="PF13041">
    <property type="entry name" value="PPR_2"/>
    <property type="match status" value="1"/>
</dbReference>
<keyword evidence="2" id="KW-0677">Repeat</keyword>
<dbReference type="InterPro" id="IPR002885">
    <property type="entry name" value="PPR_rpt"/>
</dbReference>
<accession>A0A1S4D2S9</accession>
<evidence type="ECO:0000256" key="2">
    <source>
        <dbReference type="ARBA" id="ARBA00022737"/>
    </source>
</evidence>
<dbReference type="PaxDb" id="4097-A0A1S4D2S9"/>
<dbReference type="PROSITE" id="PS51375">
    <property type="entry name" value="PPR"/>
    <property type="match status" value="1"/>
</dbReference>
<protein>
    <submittedName>
        <fullName evidence="4">Pentatricopeptide repeat-containing protein At2g20710, mitochondrial-like</fullName>
    </submittedName>
</protein>
<dbReference type="Proteomes" id="UP000790787">
    <property type="component" value="Chromosome 21"/>
</dbReference>
<dbReference type="PANTHER" id="PTHR45717">
    <property type="entry name" value="OS12G0527900 PROTEIN"/>
    <property type="match status" value="1"/>
</dbReference>
<organism evidence="3 4">
    <name type="scientific">Nicotiana tabacum</name>
    <name type="common">Common tobacco</name>
    <dbReference type="NCBI Taxonomy" id="4097"/>
    <lineage>
        <taxon>Eukaryota</taxon>
        <taxon>Viridiplantae</taxon>
        <taxon>Streptophyta</taxon>
        <taxon>Embryophyta</taxon>
        <taxon>Tracheophyta</taxon>
        <taxon>Spermatophyta</taxon>
        <taxon>Magnoliopsida</taxon>
        <taxon>eudicotyledons</taxon>
        <taxon>Gunneridae</taxon>
        <taxon>Pentapetalae</taxon>
        <taxon>asterids</taxon>
        <taxon>lamiids</taxon>
        <taxon>Solanales</taxon>
        <taxon>Solanaceae</taxon>
        <taxon>Nicotianoideae</taxon>
        <taxon>Nicotianeae</taxon>
        <taxon>Nicotiana</taxon>
    </lineage>
</organism>
<dbReference type="AlphaFoldDB" id="A0A1S4D2S9"/>
<dbReference type="GO" id="GO:0005739">
    <property type="term" value="C:mitochondrion"/>
    <property type="evidence" value="ECO:0000318"/>
    <property type="project" value="GO_Central"/>
</dbReference>
<dbReference type="Pfam" id="PF01535">
    <property type="entry name" value="PPR"/>
    <property type="match status" value="1"/>
</dbReference>
<dbReference type="NCBIfam" id="TIGR00756">
    <property type="entry name" value="PPR"/>
    <property type="match status" value="2"/>
</dbReference>
<dbReference type="SMR" id="A0A1S4D2S9"/>
<comment type="similarity">
    <text evidence="1">Belongs to the PPR family. P subfamily.</text>
</comment>
<sequence length="179" mass="20500">MISVLEPMMYRDDDIYEWINNSERLYLSPRDVAVRLDLISKAHGLKAAEKYFASTPDILRASCVYGALLNCYADAKSWSKVEGIMQKMRDLQDANLVTYTLMMNLYAKMGNLEKLHLLVQEMEYKGIAGDSISYNIRLNAYASVPDVIGMEKLLMKMEENHLLIEWDAYAVMQSPPRAT</sequence>
<dbReference type="OrthoDB" id="1890565at2759"/>
<evidence type="ECO:0000256" key="1">
    <source>
        <dbReference type="ARBA" id="ARBA00007626"/>
    </source>
</evidence>
<dbReference type="GeneID" id="107825257"/>
<dbReference type="KEGG" id="nta:107825257"/>
<evidence type="ECO:0000313" key="3">
    <source>
        <dbReference type="Proteomes" id="UP000790787"/>
    </source>
</evidence>
<dbReference type="RefSeq" id="XP_016507574.1">
    <property type="nucleotide sequence ID" value="XM_016652088.1"/>
</dbReference>
<dbReference type="GO" id="GO:0003729">
    <property type="term" value="F:mRNA binding"/>
    <property type="evidence" value="ECO:0007669"/>
    <property type="project" value="UniProtKB-ARBA"/>
</dbReference>
<proteinExistence type="inferred from homology"/>
<evidence type="ECO:0000313" key="4">
    <source>
        <dbReference type="RefSeq" id="XP_016507574.2"/>
    </source>
</evidence>
<dbReference type="PANTHER" id="PTHR45717:SF10">
    <property type="entry name" value="OS10G0501000 PROTEIN"/>
    <property type="match status" value="1"/>
</dbReference>
<dbReference type="Gene3D" id="1.25.40.10">
    <property type="entry name" value="Tetratricopeptide repeat domain"/>
    <property type="match status" value="1"/>
</dbReference>
<keyword evidence="3" id="KW-1185">Reference proteome</keyword>
<reference evidence="4" key="2">
    <citation type="submission" date="2025-08" db="UniProtKB">
        <authorList>
            <consortium name="RefSeq"/>
        </authorList>
    </citation>
    <scope>IDENTIFICATION</scope>
    <source>
        <tissue evidence="4">Leaf</tissue>
    </source>
</reference>
<dbReference type="InterPro" id="IPR011990">
    <property type="entry name" value="TPR-like_helical_dom_sf"/>
</dbReference>
<gene>
    <name evidence="4" type="primary">LOC107825257</name>
</gene>
<reference evidence="3" key="1">
    <citation type="journal article" date="2014" name="Nat. Commun.">
        <title>The tobacco genome sequence and its comparison with those of tomato and potato.</title>
        <authorList>
            <person name="Sierro N."/>
            <person name="Battey J.N."/>
            <person name="Ouadi S."/>
            <person name="Bakaher N."/>
            <person name="Bovet L."/>
            <person name="Willig A."/>
            <person name="Goepfert S."/>
            <person name="Peitsch M.C."/>
            <person name="Ivanov N.V."/>
        </authorList>
    </citation>
    <scope>NUCLEOTIDE SEQUENCE [LARGE SCALE GENOMIC DNA]</scope>
</reference>